<accession>A0A975BBA7</accession>
<dbReference type="Gene3D" id="1.20.1260.10">
    <property type="match status" value="1"/>
</dbReference>
<dbReference type="RefSeq" id="WP_207688104.1">
    <property type="nucleotide sequence ID" value="NZ_CP061799.1"/>
</dbReference>
<evidence type="ECO:0000313" key="1">
    <source>
        <dbReference type="EMBL" id="QTA82143.1"/>
    </source>
</evidence>
<dbReference type="Proteomes" id="UP000663720">
    <property type="component" value="Chromosome"/>
</dbReference>
<dbReference type="EMBL" id="CP061799">
    <property type="protein sequence ID" value="QTA82143.1"/>
    <property type="molecule type" value="Genomic_DNA"/>
</dbReference>
<dbReference type="AlphaFoldDB" id="A0A975BBA7"/>
<dbReference type="PANTHER" id="PTHR33531:SF10">
    <property type="entry name" value="BLR7895 PROTEIN"/>
    <property type="match status" value="1"/>
</dbReference>
<keyword evidence="2" id="KW-1185">Reference proteome</keyword>
<organism evidence="1 2">
    <name type="scientific">Desulfonema limicola</name>
    <dbReference type="NCBI Taxonomy" id="45656"/>
    <lineage>
        <taxon>Bacteria</taxon>
        <taxon>Pseudomonadati</taxon>
        <taxon>Thermodesulfobacteriota</taxon>
        <taxon>Desulfobacteria</taxon>
        <taxon>Desulfobacterales</taxon>
        <taxon>Desulfococcaceae</taxon>
        <taxon>Desulfonema</taxon>
    </lineage>
</organism>
<dbReference type="CDD" id="cd01045">
    <property type="entry name" value="Ferritin_like_AB"/>
    <property type="match status" value="1"/>
</dbReference>
<sequence>MDFKELKDVINFAMEKEQEAADFYMDAGRQESFSGSKAMLKDFAQEELKHKNLLQDLLDNKVDTSVQSYQLKWITDIKRSDFIDEVEYKPGMGYRDMLMLAMKREENALKLYNEMLSNSEDENVKKLFKILCQEEAKHKLALETMYDDYMAEMGD</sequence>
<evidence type="ECO:0000313" key="2">
    <source>
        <dbReference type="Proteomes" id="UP000663720"/>
    </source>
</evidence>
<gene>
    <name evidence="1" type="ORF">dnl_45100</name>
</gene>
<dbReference type="Pfam" id="PF13668">
    <property type="entry name" value="Ferritin_2"/>
    <property type="match status" value="1"/>
</dbReference>
<dbReference type="InterPro" id="IPR012347">
    <property type="entry name" value="Ferritin-like"/>
</dbReference>
<name>A0A975BBA7_9BACT</name>
<reference evidence="1" key="1">
    <citation type="journal article" date="2021" name="Microb. Physiol.">
        <title>Proteogenomic Insights into the Physiology of Marine, Sulfate-Reducing, Filamentous Desulfonema limicola and Desulfonema magnum.</title>
        <authorList>
            <person name="Schnaars V."/>
            <person name="Wohlbrand L."/>
            <person name="Scheve S."/>
            <person name="Hinrichs C."/>
            <person name="Reinhardt R."/>
            <person name="Rabus R."/>
        </authorList>
    </citation>
    <scope>NUCLEOTIDE SEQUENCE</scope>
    <source>
        <strain evidence="1">5ac10</strain>
    </source>
</reference>
<dbReference type="SUPFAM" id="SSF47240">
    <property type="entry name" value="Ferritin-like"/>
    <property type="match status" value="1"/>
</dbReference>
<dbReference type="InterPro" id="IPR009078">
    <property type="entry name" value="Ferritin-like_SF"/>
</dbReference>
<dbReference type="PANTHER" id="PTHR33531">
    <property type="entry name" value="RUBRERYTHRIN SUBFAMILY"/>
    <property type="match status" value="1"/>
</dbReference>
<protein>
    <submittedName>
        <fullName evidence="1">Ferritin-like domain-containing protein</fullName>
    </submittedName>
</protein>
<dbReference type="KEGG" id="dli:dnl_45100"/>
<proteinExistence type="predicted"/>